<reference evidence="4 5" key="1">
    <citation type="submission" date="2023-11" db="EMBL/GenBank/DDBJ databases">
        <title>30 novel species of actinomycetes from the DSMZ collection.</title>
        <authorList>
            <person name="Nouioui I."/>
        </authorList>
    </citation>
    <scope>NUCLEOTIDE SEQUENCE [LARGE SCALE GENOMIC DNA]</scope>
    <source>
        <strain evidence="4 5">DSM 41524</strain>
    </source>
</reference>
<dbReference type="Proteomes" id="UP001354709">
    <property type="component" value="Unassembled WGS sequence"/>
</dbReference>
<accession>A0ABU7Q401</accession>
<dbReference type="EMBL" id="JAZBJO010000023">
    <property type="protein sequence ID" value="MEE4596102.1"/>
    <property type="molecule type" value="Genomic_DNA"/>
</dbReference>
<dbReference type="InterPro" id="IPR050065">
    <property type="entry name" value="GlmU-like"/>
</dbReference>
<keyword evidence="1" id="KW-0808">Transferase</keyword>
<evidence type="ECO:0000313" key="4">
    <source>
        <dbReference type="EMBL" id="MEE4596102.1"/>
    </source>
</evidence>
<proteinExistence type="predicted"/>
<keyword evidence="2" id="KW-0548">Nucleotidyltransferase</keyword>
<dbReference type="InterPro" id="IPR005835">
    <property type="entry name" value="NTP_transferase_dom"/>
</dbReference>
<evidence type="ECO:0000259" key="3">
    <source>
        <dbReference type="Pfam" id="PF00483"/>
    </source>
</evidence>
<dbReference type="PANTHER" id="PTHR43584">
    <property type="entry name" value="NUCLEOTIDYL TRANSFERASE"/>
    <property type="match status" value="1"/>
</dbReference>
<dbReference type="InterPro" id="IPR029044">
    <property type="entry name" value="Nucleotide-diphossugar_trans"/>
</dbReference>
<dbReference type="PANTHER" id="PTHR43584:SF8">
    <property type="entry name" value="N-ACETYLMURAMATE ALPHA-1-PHOSPHATE URIDYLYLTRANSFERASE"/>
    <property type="match status" value="1"/>
</dbReference>
<feature type="domain" description="Nucleotidyl transferase" evidence="3">
    <location>
        <begin position="7"/>
        <end position="224"/>
    </location>
</feature>
<dbReference type="Pfam" id="PF00483">
    <property type="entry name" value="NTP_transferase"/>
    <property type="match status" value="1"/>
</dbReference>
<dbReference type="SUPFAM" id="SSF53448">
    <property type="entry name" value="Nucleotide-diphospho-sugar transferases"/>
    <property type="match status" value="1"/>
</dbReference>
<evidence type="ECO:0000313" key="5">
    <source>
        <dbReference type="Proteomes" id="UP001354709"/>
    </source>
</evidence>
<organism evidence="4 5">
    <name type="scientific">Streptomyces asiaticus subsp. ignotus</name>
    <dbReference type="NCBI Taxonomy" id="3098222"/>
    <lineage>
        <taxon>Bacteria</taxon>
        <taxon>Bacillati</taxon>
        <taxon>Actinomycetota</taxon>
        <taxon>Actinomycetes</taxon>
        <taxon>Kitasatosporales</taxon>
        <taxon>Streptomycetaceae</taxon>
        <taxon>Streptomyces</taxon>
        <taxon>Streptomyces violaceusniger group</taxon>
    </lineage>
</organism>
<sequence length="245" mass="26941">MDNTPQVVVLAGGLGSRLGEAGRHCPKIMQPVEGRPFLDLLLQPLISRGMRRYVFCLGHLADPVTDHLRRRWPELEISIHVDTAPRGTAGSLLAARHMLDEVFLVVLGDTYLDIDYAAMMDLLTPDVAAVMAVSDAQDDVPGNIEIEHGRVLLYDKGADAHDHAWVDTGALLLRREALGRLRVADESVDLGALFHALIEHTALAAHVVHAAFYDIGTPARLSRFSLLVRQRQLSGPSTRHLPRPK</sequence>
<evidence type="ECO:0000256" key="1">
    <source>
        <dbReference type="ARBA" id="ARBA00022679"/>
    </source>
</evidence>
<evidence type="ECO:0000256" key="2">
    <source>
        <dbReference type="ARBA" id="ARBA00022695"/>
    </source>
</evidence>
<protein>
    <submittedName>
        <fullName evidence="4">Sugar phosphate nucleotidyltransferase</fullName>
    </submittedName>
</protein>
<dbReference type="Gene3D" id="3.90.550.10">
    <property type="entry name" value="Spore Coat Polysaccharide Biosynthesis Protein SpsA, Chain A"/>
    <property type="match status" value="1"/>
</dbReference>
<comment type="caution">
    <text evidence="4">The sequence shown here is derived from an EMBL/GenBank/DDBJ whole genome shotgun (WGS) entry which is preliminary data.</text>
</comment>
<dbReference type="RefSeq" id="WP_330812610.1">
    <property type="nucleotide sequence ID" value="NZ_JAZBJO010000023.1"/>
</dbReference>
<name>A0ABU7Q401_9ACTN</name>
<gene>
    <name evidence="4" type="ORF">V2J94_30125</name>
</gene>
<keyword evidence="5" id="KW-1185">Reference proteome</keyword>